<feature type="compositionally biased region" description="Low complexity" evidence="1">
    <location>
        <begin position="54"/>
        <end position="74"/>
    </location>
</feature>
<proteinExistence type="predicted"/>
<dbReference type="Proteomes" id="UP000244201">
    <property type="component" value="Chromosome"/>
</dbReference>
<feature type="region of interest" description="Disordered" evidence="1">
    <location>
        <begin position="16"/>
        <end position="96"/>
    </location>
</feature>
<evidence type="ECO:0008006" key="4">
    <source>
        <dbReference type="Google" id="ProtNLM"/>
    </source>
</evidence>
<gene>
    <name evidence="2" type="ORF">SLUN_33895</name>
</gene>
<organism evidence="2 3">
    <name type="scientific">Streptomyces lunaelactis</name>
    <dbReference type="NCBI Taxonomy" id="1535768"/>
    <lineage>
        <taxon>Bacteria</taxon>
        <taxon>Bacillati</taxon>
        <taxon>Actinomycetota</taxon>
        <taxon>Actinomycetes</taxon>
        <taxon>Kitasatosporales</taxon>
        <taxon>Streptomycetaceae</taxon>
        <taxon>Streptomyces</taxon>
    </lineage>
</organism>
<protein>
    <recommendedName>
        <fullName evidence="4">Lipoprotein</fullName>
    </recommendedName>
</protein>
<dbReference type="AlphaFoldDB" id="A0A2R4TBG2"/>
<accession>A0A2R4TBG2</accession>
<dbReference type="KEGG" id="slk:SLUN_33895"/>
<evidence type="ECO:0000256" key="1">
    <source>
        <dbReference type="SAM" id="MobiDB-lite"/>
    </source>
</evidence>
<reference evidence="2 3" key="1">
    <citation type="submission" date="2018-01" db="EMBL/GenBank/DDBJ databases">
        <title>Complete genome sequence of Streptomyces lunaelactis MM109T, a Ferroverdin A producer isolated from cave moonmilk deposits.</title>
        <authorList>
            <person name="Naome A."/>
            <person name="Martinet L."/>
            <person name="Maciejewska M."/>
            <person name="Anderssen S."/>
            <person name="Adam D."/>
            <person name="Tenconi E."/>
            <person name="Deflandre B."/>
            <person name="Arguelles-Arias A."/>
            <person name="Calusinska M."/>
            <person name="Copieters W."/>
            <person name="Karim L."/>
            <person name="Hanikenne M."/>
            <person name="Baurain D."/>
            <person name="van Wezel G."/>
            <person name="Smargiasso N."/>
            <person name="de Pauw E."/>
            <person name="Delfosse P."/>
            <person name="Rigali S."/>
        </authorList>
    </citation>
    <scope>NUCLEOTIDE SEQUENCE [LARGE SCALE GENOMIC DNA]</scope>
    <source>
        <strain evidence="2 3">MM109</strain>
    </source>
</reference>
<evidence type="ECO:0000313" key="3">
    <source>
        <dbReference type="Proteomes" id="UP000244201"/>
    </source>
</evidence>
<name>A0A2R4TBG2_9ACTN</name>
<keyword evidence="3" id="KW-1185">Reference proteome</keyword>
<feature type="compositionally biased region" description="Polar residues" evidence="1">
    <location>
        <begin position="24"/>
        <end position="34"/>
    </location>
</feature>
<sequence length="170" mass="17042">MATALAALLAVGLTACGGDDDSSGPATPSRTGSAASPPRETASSSPRSKEDFEASVSAEAARIRASASAALADAPGQGNAMADVSQGGVPTSRTDGKRAALVRVTNSTDEKAFYSVQVDFADADGKTLDSVVLGFADVAPGARAERYAISSKAVGEKSVPRIVKAQRTAP</sequence>
<dbReference type="EMBL" id="CP026304">
    <property type="protein sequence ID" value="AVZ76463.1"/>
    <property type="molecule type" value="Genomic_DNA"/>
</dbReference>
<evidence type="ECO:0000313" key="2">
    <source>
        <dbReference type="EMBL" id="AVZ76463.1"/>
    </source>
</evidence>